<dbReference type="RefSeq" id="WP_111275306.1">
    <property type="nucleotide sequence ID" value="NZ_QFYS01000002.1"/>
</dbReference>
<dbReference type="GO" id="GO:0016740">
    <property type="term" value="F:transferase activity"/>
    <property type="evidence" value="ECO:0007669"/>
    <property type="project" value="UniProtKB-KW"/>
</dbReference>
<dbReference type="InterPro" id="IPR016181">
    <property type="entry name" value="Acyl_CoA_acyltransferase"/>
</dbReference>
<dbReference type="CDD" id="cd04301">
    <property type="entry name" value="NAT_SF"/>
    <property type="match status" value="1"/>
</dbReference>
<gene>
    <name evidence="1" type="ORF">DJ019_07280</name>
</gene>
<accession>A0A328BL59</accession>
<comment type="caution">
    <text evidence="1">The sequence shown here is derived from an EMBL/GenBank/DDBJ whole genome shotgun (WGS) entry which is preliminary data.</text>
</comment>
<keyword evidence="1" id="KW-0808">Transferase</keyword>
<keyword evidence="2" id="KW-1185">Reference proteome</keyword>
<proteinExistence type="predicted"/>
<dbReference type="OrthoDB" id="3436673at2"/>
<reference evidence="1 2" key="1">
    <citation type="submission" date="2018-05" db="EMBL/GenBank/DDBJ databases">
        <authorList>
            <person name="Lanie J.A."/>
            <person name="Ng W.-L."/>
            <person name="Kazmierczak K.M."/>
            <person name="Andrzejewski T.M."/>
            <person name="Davidsen T.M."/>
            <person name="Wayne K.J."/>
            <person name="Tettelin H."/>
            <person name="Glass J.I."/>
            <person name="Rusch D."/>
            <person name="Podicherti R."/>
            <person name="Tsui H.-C.T."/>
            <person name="Winkler M.E."/>
        </authorList>
    </citation>
    <scope>NUCLEOTIDE SEQUENCE [LARGE SCALE GENOMIC DNA]</scope>
    <source>
        <strain evidence="1 2">BUT-10</strain>
    </source>
</reference>
<dbReference type="Gene3D" id="3.40.630.30">
    <property type="match status" value="1"/>
</dbReference>
<dbReference type="AlphaFoldDB" id="A0A328BL59"/>
<sequence length="163" mass="17879">MRIRDAAPEDVADIVILAEARRRQYECWQPVFWKKAENSADVSAAFLGQLVVNPAVVTRVAVQDGRLDGFLIAWKTPSPPVYAPGGDTFTVDDFCVRTPELWPTVGRALWNDCMAIARAAGWRQVVVVSGHLDAAKNAMLSQTGLTIASNWWTLPIDPESGEA</sequence>
<protein>
    <submittedName>
        <fullName evidence="1">N-acetyltransferase</fullName>
    </submittedName>
</protein>
<organism evidence="1 2">
    <name type="scientific">Phenylobacterium kunshanense</name>
    <dbReference type="NCBI Taxonomy" id="1445034"/>
    <lineage>
        <taxon>Bacteria</taxon>
        <taxon>Pseudomonadati</taxon>
        <taxon>Pseudomonadota</taxon>
        <taxon>Alphaproteobacteria</taxon>
        <taxon>Caulobacterales</taxon>
        <taxon>Caulobacteraceae</taxon>
        <taxon>Phenylobacterium</taxon>
    </lineage>
</organism>
<evidence type="ECO:0000313" key="1">
    <source>
        <dbReference type="EMBL" id="RAK67697.1"/>
    </source>
</evidence>
<dbReference type="EMBL" id="QFYS01000002">
    <property type="protein sequence ID" value="RAK67697.1"/>
    <property type="molecule type" value="Genomic_DNA"/>
</dbReference>
<evidence type="ECO:0000313" key="2">
    <source>
        <dbReference type="Proteomes" id="UP000249524"/>
    </source>
</evidence>
<dbReference type="Proteomes" id="UP000249524">
    <property type="component" value="Unassembled WGS sequence"/>
</dbReference>
<name>A0A328BL59_9CAUL</name>
<dbReference type="SUPFAM" id="SSF55729">
    <property type="entry name" value="Acyl-CoA N-acyltransferases (Nat)"/>
    <property type="match status" value="1"/>
</dbReference>